<dbReference type="EMBL" id="LGLK01000057">
    <property type="protein sequence ID" value="KPC17010.1"/>
    <property type="molecule type" value="Genomic_DNA"/>
</dbReference>
<evidence type="ECO:0000313" key="1">
    <source>
        <dbReference type="EMBL" id="KPC17010.1"/>
    </source>
</evidence>
<proteinExistence type="predicted"/>
<protein>
    <submittedName>
        <fullName evidence="1">Uncharacterized protein</fullName>
    </submittedName>
</protein>
<gene>
    <name evidence="1" type="ORF">AC499_0212</name>
    <name evidence="2" type="ORF">AC499_1171</name>
</gene>
<sequence>MKAMTTPRFDLYRHSANPSPEQLFDVCREFSAFLAKSKDEIWSRNFNAIIYFAGENEPSEPKAESAPIQPEDLLISAEQLAEQIIGHYGGLSAVSRELADFDNSGLRLPTEALDVFLYACAREHESLGTMLNEMDILYGDGVDSRSYRMVQDFLRDTTLVDIPRPTLWSHDGRLKYSPIAFYHIYHKEMVTEVGYLCSTGSDGVQKILSTYQEIDERSRDHLDLMMRNWAHQSGMALNDNRRKLLAHVLHVVKEGRVVIRMLFEKIGDSSDERLFMARLKHATEIIRSLPPEKADGVLEGVTQCIKMWTEEPDEDLDIFSEPEIVIPRLVMILNQIREFGYCALEAVAMHACLGVSDLTDKKRVERIIDRGFSEGSDHLSTHAAWREAVLLAADEGFLLTLGLGERHLAALYKLKGTPMLRDALLETGRGRDLILGHDLGL</sequence>
<keyword evidence="3" id="KW-1185">Reference proteome</keyword>
<evidence type="ECO:0000313" key="3">
    <source>
        <dbReference type="Proteomes" id="UP000037943"/>
    </source>
</evidence>
<organism evidence="1 3">
    <name type="scientific">Pseudomonas amygdali pv. lachrymans</name>
    <name type="common">Pseudomonas syringae pv. lachrymans</name>
    <dbReference type="NCBI Taxonomy" id="53707"/>
    <lineage>
        <taxon>Bacteria</taxon>
        <taxon>Pseudomonadati</taxon>
        <taxon>Pseudomonadota</taxon>
        <taxon>Gammaproteobacteria</taxon>
        <taxon>Pseudomonadales</taxon>
        <taxon>Pseudomonadaceae</taxon>
        <taxon>Pseudomonas</taxon>
        <taxon>Pseudomonas amygdali</taxon>
    </lineage>
</organism>
<reference evidence="1 3" key="1">
    <citation type="submission" date="2015-07" db="EMBL/GenBank/DDBJ databases">
        <authorList>
            <person name="O'Brien H.E."/>
            <person name="Thakur S."/>
            <person name="Gong Y."/>
            <person name="Wang P.W."/>
            <person name="Guttman D.S."/>
        </authorList>
    </citation>
    <scope>NUCLEOTIDE SEQUENCE</scope>
    <source>
        <strain evidence="1 3">107</strain>
    </source>
</reference>
<comment type="caution">
    <text evidence="1">The sequence shown here is derived from an EMBL/GenBank/DDBJ whole genome shotgun (WGS) entry which is preliminary data.</text>
</comment>
<accession>A0ABR5KR41</accession>
<name>A0ABR5KR41_PSEAV</name>
<dbReference type="Proteomes" id="UP000037943">
    <property type="component" value="Unassembled WGS sequence"/>
</dbReference>
<dbReference type="EMBL" id="LGLK01000057">
    <property type="protein sequence ID" value="KPC17969.1"/>
    <property type="molecule type" value="Genomic_DNA"/>
</dbReference>
<evidence type="ECO:0000313" key="2">
    <source>
        <dbReference type="EMBL" id="KPC17969.1"/>
    </source>
</evidence>
<reference evidence="1 3" key="2">
    <citation type="submission" date="2015-10" db="EMBL/GenBank/DDBJ databases">
        <title>Comparative genomics and high-throughput reverse genetic screens identify a new phytobacterial MAMP and an Arabidopsis receptor required for immune elicitation.</title>
        <authorList>
            <person name="Mott G.A."/>
            <person name="Thakur S."/>
            <person name="Wang P.W."/>
            <person name="Desveaux D."/>
            <person name="Guttman D.S."/>
        </authorList>
    </citation>
    <scope>NUCLEOTIDE SEQUENCE [LARGE SCALE GENOMIC DNA]</scope>
    <source>
        <strain evidence="1 3">107</strain>
    </source>
</reference>